<evidence type="ECO:0008006" key="4">
    <source>
        <dbReference type="Google" id="ProtNLM"/>
    </source>
</evidence>
<keyword evidence="3" id="KW-1185">Reference proteome</keyword>
<protein>
    <recommendedName>
        <fullName evidence="4">Transmembrane protein</fullName>
    </recommendedName>
</protein>
<keyword evidence="1" id="KW-1133">Transmembrane helix</keyword>
<dbReference type="Proteomes" id="UP000054776">
    <property type="component" value="Unassembled WGS sequence"/>
</dbReference>
<dbReference type="InParanoid" id="A0A0V1B4S1"/>
<comment type="caution">
    <text evidence="2">The sequence shown here is derived from an EMBL/GenBank/DDBJ whole genome shotgun (WGS) entry which is preliminary data.</text>
</comment>
<proteinExistence type="predicted"/>
<dbReference type="EMBL" id="JYDH01000107">
    <property type="protein sequence ID" value="KRY31986.1"/>
    <property type="molecule type" value="Genomic_DNA"/>
</dbReference>
<feature type="transmembrane region" description="Helical" evidence="1">
    <location>
        <begin position="57"/>
        <end position="77"/>
    </location>
</feature>
<feature type="transmembrane region" description="Helical" evidence="1">
    <location>
        <begin position="21"/>
        <end position="45"/>
    </location>
</feature>
<name>A0A0V1B4S1_TRISP</name>
<dbReference type="AlphaFoldDB" id="A0A0V1B4S1"/>
<evidence type="ECO:0000256" key="1">
    <source>
        <dbReference type="SAM" id="Phobius"/>
    </source>
</evidence>
<sequence>MYIRRQTERHQLVHHMLKKKKLIFFVFYFKMLASPSAPMSVYIYYNALSGKIEDKNLTIVLYLPFSLMCLYGSHFWFTSSSDSTYM</sequence>
<reference evidence="2 3" key="1">
    <citation type="submission" date="2015-01" db="EMBL/GenBank/DDBJ databases">
        <title>Evolution of Trichinella species and genotypes.</title>
        <authorList>
            <person name="Korhonen P.K."/>
            <person name="Edoardo P."/>
            <person name="Giuseppe L.R."/>
            <person name="Gasser R.B."/>
        </authorList>
    </citation>
    <scope>NUCLEOTIDE SEQUENCE [LARGE SCALE GENOMIC DNA]</scope>
    <source>
        <strain evidence="2">ISS3</strain>
    </source>
</reference>
<gene>
    <name evidence="2" type="ORF">T01_1083</name>
</gene>
<evidence type="ECO:0000313" key="3">
    <source>
        <dbReference type="Proteomes" id="UP000054776"/>
    </source>
</evidence>
<organism evidence="2 3">
    <name type="scientific">Trichinella spiralis</name>
    <name type="common">Trichina worm</name>
    <dbReference type="NCBI Taxonomy" id="6334"/>
    <lineage>
        <taxon>Eukaryota</taxon>
        <taxon>Metazoa</taxon>
        <taxon>Ecdysozoa</taxon>
        <taxon>Nematoda</taxon>
        <taxon>Enoplea</taxon>
        <taxon>Dorylaimia</taxon>
        <taxon>Trichinellida</taxon>
        <taxon>Trichinellidae</taxon>
        <taxon>Trichinella</taxon>
    </lineage>
</organism>
<evidence type="ECO:0000313" key="2">
    <source>
        <dbReference type="EMBL" id="KRY31986.1"/>
    </source>
</evidence>
<keyword evidence="1" id="KW-0812">Transmembrane</keyword>
<keyword evidence="1" id="KW-0472">Membrane</keyword>
<accession>A0A0V1B4S1</accession>